<dbReference type="RefSeq" id="WP_199755660.1">
    <property type="nucleotide sequence ID" value="NZ_RSCK01000037.1"/>
</dbReference>
<evidence type="ECO:0000313" key="1">
    <source>
        <dbReference type="EMBL" id="RUT10748.1"/>
    </source>
</evidence>
<dbReference type="EMBL" id="RSCK01000037">
    <property type="protein sequence ID" value="RUT10748.1"/>
    <property type="molecule type" value="Genomic_DNA"/>
</dbReference>
<evidence type="ECO:0000313" key="2">
    <source>
        <dbReference type="Proteomes" id="UP000282574"/>
    </source>
</evidence>
<sequence>MRLVAPPEGDLRLAEAVAEDLRLAVGWAVGSGSGSLERSSGMGEGVWGDAWGCDFCFVVDLGAVLCWLAEVEVLEVDFAEVDLGVFCGSTVGCEVASGWAIAAVDGWDETSGCGFCFVFRLVAVLSRVAGFEVLAVVLAIDADWGVVSGAIGCGVASSWGLGWVDGWLVCSGVALGLGVAAALGLFLAGRCVVVVASDLLLAFDALARLRIGGVWGSSPIPWSCNSTASAPLVSAVTMAITISFSRSCCSKRVWRLGSPICLDSRNLTRFEESRLHLCD</sequence>
<gene>
    <name evidence="1" type="ORF">DSM107010_39880</name>
</gene>
<proteinExistence type="predicted"/>
<dbReference type="AlphaFoldDB" id="A0AB37UGU7"/>
<keyword evidence="2" id="KW-1185">Reference proteome</keyword>
<comment type="caution">
    <text evidence="1">The sequence shown here is derived from an EMBL/GenBank/DDBJ whole genome shotgun (WGS) entry which is preliminary data.</text>
</comment>
<accession>A0AB37UGU7</accession>
<protein>
    <submittedName>
        <fullName evidence="1">Uncharacterized protein</fullName>
    </submittedName>
</protein>
<dbReference type="Proteomes" id="UP000282574">
    <property type="component" value="Unassembled WGS sequence"/>
</dbReference>
<organism evidence="1 2">
    <name type="scientific">Chroococcidiopsis cubana SAG 39.79</name>
    <dbReference type="NCBI Taxonomy" id="388085"/>
    <lineage>
        <taxon>Bacteria</taxon>
        <taxon>Bacillati</taxon>
        <taxon>Cyanobacteriota</taxon>
        <taxon>Cyanophyceae</taxon>
        <taxon>Chroococcidiopsidales</taxon>
        <taxon>Chroococcidiopsidaceae</taxon>
        <taxon>Chroococcidiopsis</taxon>
    </lineage>
</organism>
<reference evidence="1 2" key="1">
    <citation type="journal article" date="2019" name="Genome Biol. Evol.">
        <title>Day and night: Metabolic profiles and evolutionary relationships of six axenic non-marine cyanobacteria.</title>
        <authorList>
            <person name="Will S.E."/>
            <person name="Henke P."/>
            <person name="Boedeker C."/>
            <person name="Huang S."/>
            <person name="Brinkmann H."/>
            <person name="Rohde M."/>
            <person name="Jarek M."/>
            <person name="Friedl T."/>
            <person name="Seufert S."/>
            <person name="Schumacher M."/>
            <person name="Overmann J."/>
            <person name="Neumann-Schaal M."/>
            <person name="Petersen J."/>
        </authorList>
    </citation>
    <scope>NUCLEOTIDE SEQUENCE [LARGE SCALE GENOMIC DNA]</scope>
    <source>
        <strain evidence="1 2">SAG 39.79</strain>
    </source>
</reference>
<name>A0AB37UGU7_9CYAN</name>